<organism evidence="8 9">
    <name type="scientific">Blepharisma stoltei</name>
    <dbReference type="NCBI Taxonomy" id="1481888"/>
    <lineage>
        <taxon>Eukaryota</taxon>
        <taxon>Sar</taxon>
        <taxon>Alveolata</taxon>
        <taxon>Ciliophora</taxon>
        <taxon>Postciliodesmatophora</taxon>
        <taxon>Heterotrichea</taxon>
        <taxon>Heterotrichida</taxon>
        <taxon>Blepharismidae</taxon>
        <taxon>Blepharisma</taxon>
    </lineage>
</organism>
<dbReference type="SUPFAM" id="SSF54747">
    <property type="entry name" value="Ribosomal L11/L12e N-terminal domain"/>
    <property type="match status" value="1"/>
</dbReference>
<dbReference type="InterPro" id="IPR020783">
    <property type="entry name" value="Ribosomal_uL11_C"/>
</dbReference>
<dbReference type="Proteomes" id="UP001162131">
    <property type="component" value="Unassembled WGS sequence"/>
</dbReference>
<dbReference type="GO" id="GO:0003735">
    <property type="term" value="F:structural constituent of ribosome"/>
    <property type="evidence" value="ECO:0007669"/>
    <property type="project" value="InterPro"/>
</dbReference>
<dbReference type="PANTHER" id="PTHR11661">
    <property type="entry name" value="60S RIBOSOMAL PROTEIN L12"/>
    <property type="match status" value="1"/>
</dbReference>
<dbReference type="Pfam" id="PF00298">
    <property type="entry name" value="Ribosomal_L11"/>
    <property type="match status" value="1"/>
</dbReference>
<evidence type="ECO:0000256" key="4">
    <source>
        <dbReference type="ARBA" id="ARBA00040104"/>
    </source>
</evidence>
<dbReference type="GO" id="GO:0070180">
    <property type="term" value="F:large ribosomal subunit rRNA binding"/>
    <property type="evidence" value="ECO:0007669"/>
    <property type="project" value="TreeGrafter"/>
</dbReference>
<dbReference type="GO" id="GO:0006412">
    <property type="term" value="P:translation"/>
    <property type="evidence" value="ECO:0007669"/>
    <property type="project" value="InterPro"/>
</dbReference>
<evidence type="ECO:0000256" key="2">
    <source>
        <dbReference type="ARBA" id="ARBA00022980"/>
    </source>
</evidence>
<dbReference type="PANTHER" id="PTHR11661:SF1">
    <property type="entry name" value="LARGE RIBOSOMAL SUBUNIT PROTEIN UL11M"/>
    <property type="match status" value="1"/>
</dbReference>
<sequence>MAAKDIKKIVNILAYAGIAKPTAKLGQALGPLGLNMAQVCKELNEMTNHIRTETPIKAKLYARFDKTYTIELQSPPTSWMIRRAAGIVKGSPAPGHEDVGVISVKSIYEIAKLKQEMDKEFQKISLQSICTQIVGTCKSMGVRIVEERTKPNSRRILVRKIGQK</sequence>
<keyword evidence="3 5" id="KW-0687">Ribonucleoprotein</keyword>
<dbReference type="Pfam" id="PF03946">
    <property type="entry name" value="Ribosomal_L11_N"/>
    <property type="match status" value="1"/>
</dbReference>
<evidence type="ECO:0000256" key="1">
    <source>
        <dbReference type="ARBA" id="ARBA00010537"/>
    </source>
</evidence>
<dbReference type="InterPro" id="IPR036769">
    <property type="entry name" value="Ribosomal_uL11_C_sf"/>
</dbReference>
<proteinExistence type="inferred from homology"/>
<dbReference type="FunFam" id="1.10.10.250:FF:000003">
    <property type="entry name" value="Mitochondrial ribosomal protein L11"/>
    <property type="match status" value="1"/>
</dbReference>
<keyword evidence="2 5" id="KW-0689">Ribosomal protein</keyword>
<comment type="similarity">
    <text evidence="1 5">Belongs to the universal ribosomal protein uL11 family.</text>
</comment>
<dbReference type="SMART" id="SM00649">
    <property type="entry name" value="RL11"/>
    <property type="match status" value="1"/>
</dbReference>
<dbReference type="CDD" id="cd00349">
    <property type="entry name" value="Ribosomal_L11"/>
    <property type="match status" value="1"/>
</dbReference>
<dbReference type="InterPro" id="IPR036796">
    <property type="entry name" value="Ribosomal_uL11_N_sf"/>
</dbReference>
<reference evidence="8" key="1">
    <citation type="submission" date="2021-09" db="EMBL/GenBank/DDBJ databases">
        <authorList>
            <consortium name="AG Swart"/>
            <person name="Singh M."/>
            <person name="Singh A."/>
            <person name="Seah K."/>
            <person name="Emmerich C."/>
        </authorList>
    </citation>
    <scope>NUCLEOTIDE SEQUENCE</scope>
    <source>
        <strain evidence="8">ATCC30299</strain>
    </source>
</reference>
<dbReference type="HAMAP" id="MF_00736">
    <property type="entry name" value="Ribosomal_uL11"/>
    <property type="match status" value="1"/>
</dbReference>
<dbReference type="Gene3D" id="3.30.1550.10">
    <property type="entry name" value="Ribosomal protein L11/L12, N-terminal domain"/>
    <property type="match status" value="1"/>
</dbReference>
<dbReference type="EMBL" id="CAJZBQ010000020">
    <property type="protein sequence ID" value="CAG9318348.1"/>
    <property type="molecule type" value="Genomic_DNA"/>
</dbReference>
<evidence type="ECO:0000313" key="9">
    <source>
        <dbReference type="Proteomes" id="UP001162131"/>
    </source>
</evidence>
<protein>
    <recommendedName>
        <fullName evidence="4">Large ribosomal subunit protein uL11m</fullName>
    </recommendedName>
</protein>
<dbReference type="SUPFAM" id="SSF46906">
    <property type="entry name" value="Ribosomal protein L11, C-terminal domain"/>
    <property type="match status" value="1"/>
</dbReference>
<evidence type="ECO:0000313" key="8">
    <source>
        <dbReference type="EMBL" id="CAG9318348.1"/>
    </source>
</evidence>
<dbReference type="InterPro" id="IPR000911">
    <property type="entry name" value="Ribosomal_uL11"/>
</dbReference>
<dbReference type="InterPro" id="IPR020784">
    <property type="entry name" value="Ribosomal_uL11_N"/>
</dbReference>
<evidence type="ECO:0000259" key="6">
    <source>
        <dbReference type="Pfam" id="PF00298"/>
    </source>
</evidence>
<gene>
    <name evidence="8" type="ORF">BSTOLATCC_MIC20822</name>
</gene>
<keyword evidence="9" id="KW-1185">Reference proteome</keyword>
<feature type="domain" description="Large ribosomal subunit protein uL11 N-terminal" evidence="7">
    <location>
        <begin position="10"/>
        <end position="68"/>
    </location>
</feature>
<dbReference type="Gene3D" id="1.10.10.250">
    <property type="entry name" value="Ribosomal protein L11, C-terminal domain"/>
    <property type="match status" value="1"/>
</dbReference>
<accession>A0AAU9IXF9</accession>
<dbReference type="AlphaFoldDB" id="A0AAU9IXF9"/>
<evidence type="ECO:0000256" key="5">
    <source>
        <dbReference type="RuleBase" id="RU003978"/>
    </source>
</evidence>
<comment type="caution">
    <text evidence="8">The sequence shown here is derived from an EMBL/GenBank/DDBJ whole genome shotgun (WGS) entry which is preliminary data.</text>
</comment>
<feature type="domain" description="Large ribosomal subunit protein uL11 C-terminal" evidence="6">
    <location>
        <begin position="74"/>
        <end position="144"/>
    </location>
</feature>
<name>A0AAU9IXF9_9CILI</name>
<evidence type="ECO:0000256" key="3">
    <source>
        <dbReference type="ARBA" id="ARBA00023274"/>
    </source>
</evidence>
<dbReference type="GO" id="GO:0005762">
    <property type="term" value="C:mitochondrial large ribosomal subunit"/>
    <property type="evidence" value="ECO:0007669"/>
    <property type="project" value="TreeGrafter"/>
</dbReference>
<evidence type="ECO:0000259" key="7">
    <source>
        <dbReference type="Pfam" id="PF03946"/>
    </source>
</evidence>